<evidence type="ECO:0000256" key="1">
    <source>
        <dbReference type="SAM" id="MobiDB-lite"/>
    </source>
</evidence>
<dbReference type="AlphaFoldDB" id="A0A816XJC9"/>
<feature type="compositionally biased region" description="Acidic residues" evidence="1">
    <location>
        <begin position="290"/>
        <end position="313"/>
    </location>
</feature>
<name>A0A816XJC9_9BILA</name>
<dbReference type="InterPro" id="IPR041491">
    <property type="entry name" value="TRPM_SLOG"/>
</dbReference>
<protein>
    <recommendedName>
        <fullName evidence="2">TRPM SLOG domain-containing protein</fullName>
    </recommendedName>
</protein>
<dbReference type="GO" id="GO:0005886">
    <property type="term" value="C:plasma membrane"/>
    <property type="evidence" value="ECO:0007669"/>
    <property type="project" value="TreeGrafter"/>
</dbReference>
<dbReference type="PANTHER" id="PTHR13800">
    <property type="entry name" value="TRANSIENT RECEPTOR POTENTIAL CATION CHANNEL, SUBFAMILY M, MEMBER 6"/>
    <property type="match status" value="1"/>
</dbReference>
<feature type="compositionally biased region" description="Polar residues" evidence="1">
    <location>
        <begin position="433"/>
        <end position="452"/>
    </location>
</feature>
<gene>
    <name evidence="3" type="ORF">XDN619_LOCUS28005</name>
</gene>
<dbReference type="InterPro" id="IPR050927">
    <property type="entry name" value="TRPM"/>
</dbReference>
<reference evidence="3" key="1">
    <citation type="submission" date="2021-02" db="EMBL/GenBank/DDBJ databases">
        <authorList>
            <person name="Nowell W R."/>
        </authorList>
    </citation>
    <scope>NUCLEOTIDE SEQUENCE</scope>
</reference>
<dbReference type="Pfam" id="PF18139">
    <property type="entry name" value="LSDAT_euk"/>
    <property type="match status" value="1"/>
</dbReference>
<proteinExistence type="predicted"/>
<feature type="compositionally biased region" description="Basic and acidic residues" evidence="1">
    <location>
        <begin position="721"/>
        <end position="733"/>
    </location>
</feature>
<evidence type="ECO:0000259" key="2">
    <source>
        <dbReference type="Pfam" id="PF18139"/>
    </source>
</evidence>
<feature type="compositionally biased region" description="Polar residues" evidence="1">
    <location>
        <begin position="413"/>
        <end position="423"/>
    </location>
</feature>
<evidence type="ECO:0000313" key="3">
    <source>
        <dbReference type="EMBL" id="CAF2147366.1"/>
    </source>
</evidence>
<organism evidence="3 4">
    <name type="scientific">Rotaria magnacalcarata</name>
    <dbReference type="NCBI Taxonomy" id="392030"/>
    <lineage>
        <taxon>Eukaryota</taxon>
        <taxon>Metazoa</taxon>
        <taxon>Spiralia</taxon>
        <taxon>Gnathifera</taxon>
        <taxon>Rotifera</taxon>
        <taxon>Eurotatoria</taxon>
        <taxon>Bdelloidea</taxon>
        <taxon>Philodinida</taxon>
        <taxon>Philodinidae</taxon>
        <taxon>Rotaria</taxon>
    </lineage>
</organism>
<dbReference type="Proteomes" id="UP000663887">
    <property type="component" value="Unassembled WGS sequence"/>
</dbReference>
<comment type="caution">
    <text evidence="3">The sequence shown here is derived from an EMBL/GenBank/DDBJ whole genome shotgun (WGS) entry which is preliminary data.</text>
</comment>
<dbReference type="GO" id="GO:0099604">
    <property type="term" value="F:ligand-gated calcium channel activity"/>
    <property type="evidence" value="ECO:0007669"/>
    <property type="project" value="TreeGrafter"/>
</dbReference>
<sequence>TRFGLLEVFTKYPAYTEASDRIFAILGERHVQREAFWRSHVEDILNNNRLKDLSRRFQTRRMEIVQSLLSASGKVFDRFLPKIDQKSIDEPSMNDTNSEILYPIGRRSDTYSETSKHYSKAVRTFAKRLCKPKTNGKKPSHFANDKYEGKFVKHTHTHTHSATCTSQYHFTRSSQYLTMTEELCTAYKHVKEVFGKVGDELKLTKPESEGSVNVTTDPDLGEGKFGFLKFKNDKKTANSNRLSQFIQLPSNAEEEVVVKFINDAYQLPPPRLILSIQTNIVDIKNLPIKEEEEEEEEEEEDDDDTEEEKEENDAGTKKRKETKQAILHGLSESIKITSPWVITNGINNDMNRLVGEALNTNISENYVPCIGLCDWPRGKDLGQPQMIPPKSAHSTHDSDESLDSEMGYPRQAGNRQQESSSCFTRKIRRAFNRRQTTNPSHNDTTTDSSPLLNANQQFPVYIQQVDSGNTNNNLEVNHTHFLLFDNDKSDWRAINKMRLDIEYELSKEAKSAVNECHRWNESGNDIPIVILLLDGDSTTLEVLSEHLDKNSPIVVVKGTGGIADFIAGIPEFSNIGGTLTKDNLKKWKSDSVIYASSYRHELLDKTKAAQDKNDNQVKDINVTEKHTNKNTKDGDEDAKGSHVTEKHTNENTKDDDEDAKGSGVTDKHTNENTTDGDEDAKGSDATEKHTNENTKDDDENAKVSDVTEKHTNENTNDGDEDAKGSDATEKHTNVDANDDDNEVKDSDEYVTNKKKITEYKKQLIKHSELVVVFDPTGTSGNLEDAIAEAMLKSIKFRRNEEDNSNNSLIQIEMELKWCLMWNKFDHARQNVFANHVFENMTPLQTKQAFIARVASATLYEAFSRNHVEFVNLMMENGVSIKDLKIEQLEPEQLKMFCARILNNNPLPLHETIYSSIKESSSELVENLFEKYLVEYVKADVRI</sequence>
<accession>A0A816XJC9</accession>
<feature type="domain" description="TRPM SLOG" evidence="2">
    <location>
        <begin position="462"/>
        <end position="581"/>
    </location>
</feature>
<feature type="compositionally biased region" description="Basic and acidic residues" evidence="1">
    <location>
        <begin position="679"/>
        <end position="712"/>
    </location>
</feature>
<feature type="compositionally biased region" description="Basic and acidic residues" evidence="1">
    <location>
        <begin position="606"/>
        <end position="652"/>
    </location>
</feature>
<evidence type="ECO:0000313" key="4">
    <source>
        <dbReference type="Proteomes" id="UP000663887"/>
    </source>
</evidence>
<feature type="non-terminal residue" evidence="3">
    <location>
        <position position="1"/>
    </location>
</feature>
<feature type="region of interest" description="Disordered" evidence="1">
    <location>
        <begin position="382"/>
        <end position="452"/>
    </location>
</feature>
<dbReference type="PANTHER" id="PTHR13800:SF12">
    <property type="entry name" value="TRANSIENT RECEPTOR POTENTIAL CATION CHANNEL SUBFAMILY M MEMBER-LIKE 2"/>
    <property type="match status" value="1"/>
</dbReference>
<feature type="region of interest" description="Disordered" evidence="1">
    <location>
        <begin position="606"/>
        <end position="746"/>
    </location>
</feature>
<dbReference type="EMBL" id="CAJNRG010013323">
    <property type="protein sequence ID" value="CAF2147366.1"/>
    <property type="molecule type" value="Genomic_DNA"/>
</dbReference>
<feature type="region of interest" description="Disordered" evidence="1">
    <location>
        <begin position="287"/>
        <end position="323"/>
    </location>
</feature>